<keyword evidence="2" id="KW-1185">Reference proteome</keyword>
<sequence>MLINNFYYTCKLLSNPSSDIASPPSLQSSSSSPYSQAGLSPFQVAWSNGNWKRLEIHLPSTPVQNWPVTTYTIGLPPFSGHIQTSLFCSIQRVESRWLYSKVLASGLERSRFETRFHHRLAVYVDLAAANLAFGSGRG</sequence>
<proteinExistence type="predicted"/>
<evidence type="ECO:0000313" key="2">
    <source>
        <dbReference type="Proteomes" id="UP000499080"/>
    </source>
</evidence>
<organism evidence="1 2">
    <name type="scientific">Araneus ventricosus</name>
    <name type="common">Orbweaver spider</name>
    <name type="synonym">Epeira ventricosa</name>
    <dbReference type="NCBI Taxonomy" id="182803"/>
    <lineage>
        <taxon>Eukaryota</taxon>
        <taxon>Metazoa</taxon>
        <taxon>Ecdysozoa</taxon>
        <taxon>Arthropoda</taxon>
        <taxon>Chelicerata</taxon>
        <taxon>Arachnida</taxon>
        <taxon>Araneae</taxon>
        <taxon>Araneomorphae</taxon>
        <taxon>Entelegynae</taxon>
        <taxon>Araneoidea</taxon>
        <taxon>Araneidae</taxon>
        <taxon>Araneus</taxon>
    </lineage>
</organism>
<reference evidence="1 2" key="1">
    <citation type="journal article" date="2019" name="Sci. Rep.">
        <title>Orb-weaving spider Araneus ventricosus genome elucidates the spidroin gene catalogue.</title>
        <authorList>
            <person name="Kono N."/>
            <person name="Nakamura H."/>
            <person name="Ohtoshi R."/>
            <person name="Moran D.A.P."/>
            <person name="Shinohara A."/>
            <person name="Yoshida Y."/>
            <person name="Fujiwara M."/>
            <person name="Mori M."/>
            <person name="Tomita M."/>
            <person name="Arakawa K."/>
        </authorList>
    </citation>
    <scope>NUCLEOTIDE SEQUENCE [LARGE SCALE GENOMIC DNA]</scope>
</reference>
<dbReference type="AlphaFoldDB" id="A0A4Y2DGW0"/>
<dbReference type="EMBL" id="BGPR01000355">
    <property type="protein sequence ID" value="GBM15094.1"/>
    <property type="molecule type" value="Genomic_DNA"/>
</dbReference>
<gene>
    <name evidence="1" type="ORF">AVEN_242147_1</name>
</gene>
<dbReference type="Proteomes" id="UP000499080">
    <property type="component" value="Unassembled WGS sequence"/>
</dbReference>
<accession>A0A4Y2DGW0</accession>
<comment type="caution">
    <text evidence="1">The sequence shown here is derived from an EMBL/GenBank/DDBJ whole genome shotgun (WGS) entry which is preliminary data.</text>
</comment>
<protein>
    <submittedName>
        <fullName evidence="1">Uncharacterized protein</fullName>
    </submittedName>
</protein>
<evidence type="ECO:0000313" key="1">
    <source>
        <dbReference type="EMBL" id="GBM15094.1"/>
    </source>
</evidence>
<name>A0A4Y2DGW0_ARAVE</name>